<gene>
    <name evidence="3" type="ORF">H9649_08155</name>
</gene>
<evidence type="ECO:0000256" key="2">
    <source>
        <dbReference type="SAM" id="SignalP"/>
    </source>
</evidence>
<keyword evidence="2" id="KW-0732">Signal</keyword>
<keyword evidence="1" id="KW-0472">Membrane</keyword>
<reference evidence="3 4" key="1">
    <citation type="submission" date="2020-08" db="EMBL/GenBank/DDBJ databases">
        <title>A Genomic Blueprint of the Chicken Gut Microbiome.</title>
        <authorList>
            <person name="Gilroy R."/>
            <person name="Ravi A."/>
            <person name="Getino M."/>
            <person name="Pursley I."/>
            <person name="Horton D.L."/>
            <person name="Alikhan N.-F."/>
            <person name="Baker D."/>
            <person name="Gharbi K."/>
            <person name="Hall N."/>
            <person name="Watson M."/>
            <person name="Adriaenssens E.M."/>
            <person name="Foster-Nyarko E."/>
            <person name="Jarju S."/>
            <person name="Secka A."/>
            <person name="Antonio M."/>
            <person name="Oren A."/>
            <person name="Chaudhuri R."/>
            <person name="La Ragione R.M."/>
            <person name="Hildebrand F."/>
            <person name="Pallen M.J."/>
        </authorList>
    </citation>
    <scope>NUCLEOTIDE SEQUENCE [LARGE SCALE GENOMIC DNA]</scope>
    <source>
        <strain evidence="3 4">Sa2YVA2</strain>
    </source>
</reference>
<keyword evidence="1" id="KW-0812">Transmembrane</keyword>
<feature type="chain" id="PRO_5046501200" evidence="2">
    <location>
        <begin position="28"/>
        <end position="220"/>
    </location>
</feature>
<keyword evidence="4" id="KW-1185">Reference proteome</keyword>
<protein>
    <submittedName>
        <fullName evidence="3">LPXTG cell wall anchor domain-containing protein</fullName>
    </submittedName>
</protein>
<dbReference type="Proteomes" id="UP000626786">
    <property type="component" value="Unassembled WGS sequence"/>
</dbReference>
<comment type="caution">
    <text evidence="3">The sequence shown here is derived from an EMBL/GenBank/DDBJ whole genome shotgun (WGS) entry which is preliminary data.</text>
</comment>
<feature type="transmembrane region" description="Helical" evidence="1">
    <location>
        <begin position="190"/>
        <end position="210"/>
    </location>
</feature>
<dbReference type="NCBIfam" id="TIGR01167">
    <property type="entry name" value="LPXTG_anchor"/>
    <property type="match status" value="1"/>
</dbReference>
<dbReference type="EMBL" id="JACSQN010000006">
    <property type="protein sequence ID" value="MBD7984549.1"/>
    <property type="molecule type" value="Genomic_DNA"/>
</dbReference>
<feature type="signal peptide" evidence="2">
    <location>
        <begin position="1"/>
        <end position="27"/>
    </location>
</feature>
<evidence type="ECO:0000256" key="1">
    <source>
        <dbReference type="SAM" id="Phobius"/>
    </source>
</evidence>
<evidence type="ECO:0000313" key="3">
    <source>
        <dbReference type="EMBL" id="MBD7984549.1"/>
    </source>
</evidence>
<organism evidence="3 4">
    <name type="scientific">Sporosarcina quadrami</name>
    <dbReference type="NCBI Taxonomy" id="2762234"/>
    <lineage>
        <taxon>Bacteria</taxon>
        <taxon>Bacillati</taxon>
        <taxon>Bacillota</taxon>
        <taxon>Bacilli</taxon>
        <taxon>Bacillales</taxon>
        <taxon>Caryophanaceae</taxon>
        <taxon>Sporosarcina</taxon>
    </lineage>
</organism>
<proteinExistence type="predicted"/>
<name>A0ABR8U936_9BACL</name>
<evidence type="ECO:0000313" key="4">
    <source>
        <dbReference type="Proteomes" id="UP000626786"/>
    </source>
</evidence>
<sequence>MKEFFRPFLVLLLVSGMSIFHSTNALADVETDVEKTDIDITLSPTETLFDISNMKPGDWADRTITVSNSGNKDFDYLIEVQNTGDLKLFNELLLEIQVGNVDLYTGKLADFKVLPKRNLVSGGNEDLDITIRFPEHLGNDFQGVQSAFTIIFTAERKDSTAVQAITQGLIDSGGGAKSIGLSLPATSTNIFNMMLFGSVLMVVGIVLLFVRYRRRMKLAQ</sequence>
<keyword evidence="1" id="KW-1133">Transmembrane helix</keyword>
<accession>A0ABR8U936</accession>
<dbReference type="RefSeq" id="WP_191694249.1">
    <property type="nucleotide sequence ID" value="NZ_JACSQN010000006.1"/>
</dbReference>